<evidence type="ECO:0000313" key="3">
    <source>
        <dbReference type="Proteomes" id="UP000650833"/>
    </source>
</evidence>
<gene>
    <name evidence="2" type="ORF">INT46_009987</name>
</gene>
<keyword evidence="3" id="KW-1185">Reference proteome</keyword>
<feature type="transmembrane region" description="Helical" evidence="1">
    <location>
        <begin position="44"/>
        <end position="64"/>
    </location>
</feature>
<dbReference type="OrthoDB" id="2378895at2759"/>
<evidence type="ECO:0008006" key="4">
    <source>
        <dbReference type="Google" id="ProtNLM"/>
    </source>
</evidence>
<evidence type="ECO:0000256" key="1">
    <source>
        <dbReference type="SAM" id="Phobius"/>
    </source>
</evidence>
<evidence type="ECO:0000313" key="2">
    <source>
        <dbReference type="EMBL" id="KAG2202261.1"/>
    </source>
</evidence>
<comment type="caution">
    <text evidence="2">The sequence shown here is derived from an EMBL/GenBank/DDBJ whole genome shotgun (WGS) entry which is preliminary data.</text>
</comment>
<feature type="transmembrane region" description="Helical" evidence="1">
    <location>
        <begin position="118"/>
        <end position="141"/>
    </location>
</feature>
<organism evidence="2 3">
    <name type="scientific">Mucor plumbeus</name>
    <dbReference type="NCBI Taxonomy" id="97098"/>
    <lineage>
        <taxon>Eukaryota</taxon>
        <taxon>Fungi</taxon>
        <taxon>Fungi incertae sedis</taxon>
        <taxon>Mucoromycota</taxon>
        <taxon>Mucoromycotina</taxon>
        <taxon>Mucoromycetes</taxon>
        <taxon>Mucorales</taxon>
        <taxon>Mucorineae</taxon>
        <taxon>Mucoraceae</taxon>
        <taxon>Mucor</taxon>
    </lineage>
</organism>
<proteinExistence type="predicted"/>
<dbReference type="AlphaFoldDB" id="A0A8H7R328"/>
<reference evidence="2" key="1">
    <citation type="submission" date="2020-12" db="EMBL/GenBank/DDBJ databases">
        <title>Metabolic potential, ecology and presence of endohyphal bacteria is reflected in genomic diversity of Mucoromycotina.</title>
        <authorList>
            <person name="Muszewska A."/>
            <person name="Okrasinska A."/>
            <person name="Steczkiewicz K."/>
            <person name="Drgas O."/>
            <person name="Orlowska M."/>
            <person name="Perlinska-Lenart U."/>
            <person name="Aleksandrzak-Piekarczyk T."/>
            <person name="Szatraj K."/>
            <person name="Zielenkiewicz U."/>
            <person name="Pilsyk S."/>
            <person name="Malc E."/>
            <person name="Mieczkowski P."/>
            <person name="Kruszewska J.S."/>
            <person name="Biernat P."/>
            <person name="Pawlowska J."/>
        </authorList>
    </citation>
    <scope>NUCLEOTIDE SEQUENCE</scope>
    <source>
        <strain evidence="2">CBS 226.32</strain>
    </source>
</reference>
<dbReference type="Proteomes" id="UP000650833">
    <property type="component" value="Unassembled WGS sequence"/>
</dbReference>
<dbReference type="Pfam" id="PF07096">
    <property type="entry name" value="DUF1358"/>
    <property type="match status" value="1"/>
</dbReference>
<protein>
    <recommendedName>
        <fullName evidence="4">Transmembrane protein 242</fullName>
    </recommendedName>
</protein>
<keyword evidence="1" id="KW-0812">Transmembrane</keyword>
<accession>A0A8H7R328</accession>
<name>A0A8H7R328_9FUNG</name>
<dbReference type="EMBL" id="JAEPRC010000261">
    <property type="protein sequence ID" value="KAG2202261.1"/>
    <property type="molecule type" value="Genomic_DNA"/>
</dbReference>
<sequence length="191" mass="20967">MGGLPFNASLTIFITSKLDKTNFSMSKPVENQQQQQTDPPPPTAALLTAAGGAFGAGLLGAIWYTRRKQNQRMQQEIAQGVIPTAPTPHTPQPYIPPKMTPAEYAIAKKDASLYAFKTLGYGTLLAFGGAGLLATAVGWWLDVRNFKEFSDKLKIIVPKQTSRLRQMLGGKALEMTQEEQDELNRIDLEDD</sequence>
<dbReference type="InterPro" id="IPR009792">
    <property type="entry name" value="TMEM242"/>
</dbReference>
<keyword evidence="1" id="KW-1133">Transmembrane helix</keyword>
<keyword evidence="1" id="KW-0472">Membrane</keyword>